<dbReference type="EMBL" id="JAACJL010000015">
    <property type="protein sequence ID" value="KAF4620438.1"/>
    <property type="molecule type" value="Genomic_DNA"/>
</dbReference>
<keyword evidence="2" id="KW-0812">Transmembrane</keyword>
<reference evidence="3 4" key="1">
    <citation type="submission" date="2019-12" db="EMBL/GenBank/DDBJ databases">
        <authorList>
            <person name="Floudas D."/>
            <person name="Bentzer J."/>
            <person name="Ahren D."/>
            <person name="Johansson T."/>
            <person name="Persson P."/>
            <person name="Tunlid A."/>
        </authorList>
    </citation>
    <scope>NUCLEOTIDE SEQUENCE [LARGE SCALE GENOMIC DNA]</scope>
    <source>
        <strain evidence="3 4">CBS 102.39</strain>
    </source>
</reference>
<protein>
    <recommendedName>
        <fullName evidence="5">Transmembrane protein</fullName>
    </recommendedName>
</protein>
<feature type="compositionally biased region" description="Low complexity" evidence="1">
    <location>
        <begin position="364"/>
        <end position="386"/>
    </location>
</feature>
<comment type="caution">
    <text evidence="3">The sequence shown here is derived from an EMBL/GenBank/DDBJ whole genome shotgun (WGS) entry which is preliminary data.</text>
</comment>
<dbReference type="Proteomes" id="UP000521872">
    <property type="component" value="Unassembled WGS sequence"/>
</dbReference>
<name>A0A8H4R070_9AGAR</name>
<dbReference type="AlphaFoldDB" id="A0A8H4R070"/>
<evidence type="ECO:0008006" key="5">
    <source>
        <dbReference type="Google" id="ProtNLM"/>
    </source>
</evidence>
<proteinExistence type="predicted"/>
<keyword evidence="2" id="KW-1133">Transmembrane helix</keyword>
<feature type="region of interest" description="Disordered" evidence="1">
    <location>
        <begin position="324"/>
        <end position="426"/>
    </location>
</feature>
<keyword evidence="4" id="KW-1185">Reference proteome</keyword>
<keyword evidence="2" id="KW-0472">Membrane</keyword>
<organism evidence="3 4">
    <name type="scientific">Agrocybe pediades</name>
    <dbReference type="NCBI Taxonomy" id="84607"/>
    <lineage>
        <taxon>Eukaryota</taxon>
        <taxon>Fungi</taxon>
        <taxon>Dikarya</taxon>
        <taxon>Basidiomycota</taxon>
        <taxon>Agaricomycotina</taxon>
        <taxon>Agaricomycetes</taxon>
        <taxon>Agaricomycetidae</taxon>
        <taxon>Agaricales</taxon>
        <taxon>Agaricineae</taxon>
        <taxon>Strophariaceae</taxon>
        <taxon>Agrocybe</taxon>
    </lineage>
</organism>
<feature type="compositionally biased region" description="Polar residues" evidence="1">
    <location>
        <begin position="329"/>
        <end position="348"/>
    </location>
</feature>
<evidence type="ECO:0000313" key="3">
    <source>
        <dbReference type="EMBL" id="KAF4620438.1"/>
    </source>
</evidence>
<accession>A0A8H4R070</accession>
<evidence type="ECO:0000256" key="2">
    <source>
        <dbReference type="SAM" id="Phobius"/>
    </source>
</evidence>
<feature type="transmembrane region" description="Helical" evidence="2">
    <location>
        <begin position="283"/>
        <end position="306"/>
    </location>
</feature>
<evidence type="ECO:0000313" key="4">
    <source>
        <dbReference type="Proteomes" id="UP000521872"/>
    </source>
</evidence>
<gene>
    <name evidence="3" type="ORF">D9613_000214</name>
</gene>
<sequence length="426" mass="45101">MPNFNITLEDTSPMIRYSSGWTAGSSINDPLADQYSEKTFTLTQKQGESMQFNFYGTGVTIFGAVRPNHGLYQAELDSGPVFTGNGSVNPPLFNQVLYTGGNATLDFRSVTLTNQQNAFIDVDYITFETNVGKDGEELIVNSFEDDHPAFAYTPASSWSTSPDQLSWFSGSTGHKACISSDAIALYGPVGPSGADYSVQIDNNTPSIHTASNSFYKPREVLFYAGNLGPGNHTLQIQISSASLAKLAIDYADVYTTASLGGSFLGSSTPNVRVIHETKPSTGIIVGLALTSALALLAILARIYLLWRLRRETTAKENEIVPLLLPPTPTMSAATPHGNSISITSTSVSPYPLSNDPPPDQLGTSSSSSAQAMPSVSSARAASPPASGYMPQGKRNAAALAQGAYSAVPTEEPRGGEANPPLYTEGT</sequence>
<dbReference type="Gene3D" id="2.60.120.260">
    <property type="entry name" value="Galactose-binding domain-like"/>
    <property type="match status" value="2"/>
</dbReference>
<evidence type="ECO:0000256" key="1">
    <source>
        <dbReference type="SAM" id="MobiDB-lite"/>
    </source>
</evidence>